<reference evidence="2 3" key="1">
    <citation type="submission" date="2015-12" db="EMBL/GenBank/DDBJ databases">
        <authorList>
            <person name="Shamseldin A."/>
            <person name="Moawad H."/>
            <person name="Abd El-Rahim W.M."/>
            <person name="Sadowsky M.J."/>
        </authorList>
    </citation>
    <scope>NUCLEOTIDE SEQUENCE [LARGE SCALE GENOMIC DNA]</scope>
    <source>
        <strain evidence="2 3">SM2</strain>
    </source>
</reference>
<dbReference type="SUPFAM" id="SSF52540">
    <property type="entry name" value="P-loop containing nucleoside triphosphate hydrolases"/>
    <property type="match status" value="1"/>
</dbReference>
<dbReference type="InterPro" id="IPR000863">
    <property type="entry name" value="Sulfotransferase_dom"/>
</dbReference>
<dbReference type="RefSeq" id="WP_008252190.1">
    <property type="nucleotide sequence ID" value="NZ_CP014544.1"/>
</dbReference>
<organism evidence="2 3">
    <name type="scientific">Zhongshania aliphaticivorans</name>
    <dbReference type="NCBI Taxonomy" id="1470434"/>
    <lineage>
        <taxon>Bacteria</taxon>
        <taxon>Pseudomonadati</taxon>
        <taxon>Pseudomonadota</taxon>
        <taxon>Gammaproteobacteria</taxon>
        <taxon>Cellvibrionales</taxon>
        <taxon>Spongiibacteraceae</taxon>
        <taxon>Zhongshania</taxon>
    </lineage>
</organism>
<dbReference type="InterPro" id="IPR027417">
    <property type="entry name" value="P-loop_NTPase"/>
</dbReference>
<feature type="domain" description="Sulfotransferase" evidence="1">
    <location>
        <begin position="149"/>
        <end position="324"/>
    </location>
</feature>
<dbReference type="Proteomes" id="UP000074119">
    <property type="component" value="Chromosome"/>
</dbReference>
<gene>
    <name evidence="2" type="ORF">AZF00_16180</name>
</gene>
<dbReference type="KEGG" id="zal:AZF00_16180"/>
<dbReference type="AlphaFoldDB" id="A0A127M932"/>
<sequence length="331" mass="37863">MDKLSYEYLLAHHSGVVSRDLLADAVKAGRVQGNGGSLPITATAKIGDVVSVGDQRYRMIAGGRDDRLQVEVMDTAPRMITTPVRAYCGYHKCLTEYTKKVFKKICRPPLKKGASFNHYYHRSDAFYQNCAQHTISSLSGHAIDLSRFSDIRVVRFIRDPRDLLVSAYFYHKRSAEPWCDVAAPRDIDWKIVNGAVPAVLGQEQSLSKYLNSASVEEGLFAELEFRRHHFDSMRWWPLEDERVMLFKYEDILGCEAAVFNELLTFMELPFALRVAGKYYAKRYSAVQKGGKKGHIRNVNSGQWRQHFTPALQSRFNELYGDILERYGYPLT</sequence>
<proteinExistence type="predicted"/>
<protein>
    <recommendedName>
        <fullName evidence="1">Sulfotransferase domain-containing protein</fullName>
    </recommendedName>
</protein>
<name>A0A127M932_9GAMM</name>
<dbReference type="Pfam" id="PF00685">
    <property type="entry name" value="Sulfotransfer_1"/>
    <property type="match status" value="1"/>
</dbReference>
<dbReference type="GO" id="GO:0008146">
    <property type="term" value="F:sulfotransferase activity"/>
    <property type="evidence" value="ECO:0007669"/>
    <property type="project" value="InterPro"/>
</dbReference>
<accession>A0A127M932</accession>
<evidence type="ECO:0000259" key="1">
    <source>
        <dbReference type="Pfam" id="PF00685"/>
    </source>
</evidence>
<dbReference type="EMBL" id="CP014544">
    <property type="protein sequence ID" value="AMO69742.1"/>
    <property type="molecule type" value="Genomic_DNA"/>
</dbReference>
<dbReference type="STRING" id="1470434.AZF00_16180"/>
<dbReference type="Gene3D" id="3.40.50.300">
    <property type="entry name" value="P-loop containing nucleotide triphosphate hydrolases"/>
    <property type="match status" value="1"/>
</dbReference>
<evidence type="ECO:0000313" key="2">
    <source>
        <dbReference type="EMBL" id="AMO69742.1"/>
    </source>
</evidence>
<evidence type="ECO:0000313" key="3">
    <source>
        <dbReference type="Proteomes" id="UP000074119"/>
    </source>
</evidence>